<evidence type="ECO:0000313" key="2">
    <source>
        <dbReference type="Proteomes" id="UP000658278"/>
    </source>
</evidence>
<dbReference type="EMBL" id="JAENII010000002">
    <property type="protein sequence ID" value="MBK1826118.1"/>
    <property type="molecule type" value="Genomic_DNA"/>
</dbReference>
<evidence type="ECO:0000313" key="1">
    <source>
        <dbReference type="EMBL" id="MBK1826118.1"/>
    </source>
</evidence>
<sequence>MARKNRIEWIRRAVLREWRGGDEPMADNASIHRPDRFIQAALKSAGAADGMDEERLKEAWREIAGDLVARHASPDSLKKGCLTLKVLQPAMRFQLEQMKPRLLANLKKELGSGVVKSVRFTLG</sequence>
<accession>A0A934R8W8</accession>
<dbReference type="AlphaFoldDB" id="A0A934R8W8"/>
<dbReference type="PANTHER" id="PTHR36456">
    <property type="entry name" value="UPF0232 PROTEIN SCO3875"/>
    <property type="match status" value="1"/>
</dbReference>
<reference evidence="1" key="1">
    <citation type="submission" date="2021-01" db="EMBL/GenBank/DDBJ databases">
        <title>Modified the classification status of verrucomicrobia.</title>
        <authorList>
            <person name="Feng X."/>
        </authorList>
    </citation>
    <scope>NUCLEOTIDE SEQUENCE</scope>
    <source>
        <strain evidence="1">KCTC 22201</strain>
    </source>
</reference>
<keyword evidence="2" id="KW-1185">Reference proteome</keyword>
<dbReference type="RefSeq" id="WP_200276506.1">
    <property type="nucleotide sequence ID" value="NZ_JAENII010000002.1"/>
</dbReference>
<gene>
    <name evidence="1" type="ORF">JIN81_03745</name>
</gene>
<dbReference type="PANTHER" id="PTHR36456:SF1">
    <property type="entry name" value="UPF0232 PROTEIN SCO3875"/>
    <property type="match status" value="1"/>
</dbReference>
<comment type="caution">
    <text evidence="1">The sequence shown here is derived from an EMBL/GenBank/DDBJ whole genome shotgun (WGS) entry which is preliminary data.</text>
</comment>
<dbReference type="InterPro" id="IPR007922">
    <property type="entry name" value="DciA-like"/>
</dbReference>
<organism evidence="1 2">
    <name type="scientific">Haloferula rosea</name>
    <dbReference type="NCBI Taxonomy" id="490093"/>
    <lineage>
        <taxon>Bacteria</taxon>
        <taxon>Pseudomonadati</taxon>
        <taxon>Verrucomicrobiota</taxon>
        <taxon>Verrucomicrobiia</taxon>
        <taxon>Verrucomicrobiales</taxon>
        <taxon>Verrucomicrobiaceae</taxon>
        <taxon>Haloferula</taxon>
    </lineage>
</organism>
<proteinExistence type="predicted"/>
<protein>
    <submittedName>
        <fullName evidence="1">DUF721 domain-containing protein</fullName>
    </submittedName>
</protein>
<dbReference type="Proteomes" id="UP000658278">
    <property type="component" value="Unassembled WGS sequence"/>
</dbReference>
<name>A0A934R8W8_9BACT</name>
<dbReference type="Pfam" id="PF05258">
    <property type="entry name" value="DciA"/>
    <property type="match status" value="1"/>
</dbReference>